<evidence type="ECO:0000313" key="3">
    <source>
        <dbReference type="Proteomes" id="UP001516400"/>
    </source>
</evidence>
<keyword evidence="1" id="KW-0472">Membrane</keyword>
<keyword evidence="3" id="KW-1185">Reference proteome</keyword>
<keyword evidence="1" id="KW-0812">Transmembrane</keyword>
<keyword evidence="1" id="KW-1133">Transmembrane helix</keyword>
<dbReference type="EMBL" id="JABFTP020000144">
    <property type="protein sequence ID" value="KAL3281322.1"/>
    <property type="molecule type" value="Genomic_DNA"/>
</dbReference>
<dbReference type="Proteomes" id="UP001516400">
    <property type="component" value="Unassembled WGS sequence"/>
</dbReference>
<accession>A0ABD2NS93</accession>
<feature type="transmembrane region" description="Helical" evidence="1">
    <location>
        <begin position="20"/>
        <end position="43"/>
    </location>
</feature>
<comment type="caution">
    <text evidence="2">The sequence shown here is derived from an EMBL/GenBank/DDBJ whole genome shotgun (WGS) entry which is preliminary data.</text>
</comment>
<name>A0ABD2NS93_9CUCU</name>
<protein>
    <recommendedName>
        <fullName evidence="4">GIY-YIG homing endonuclease</fullName>
    </recommendedName>
</protein>
<sequence>MEFYQVKASQIQMLKKADTVFLALWYFKILLRCAVYTQNIWFYSMCLKNRLTPNYIRLRTHNNSGPARRAIEKGQRIWIKEDMKIQYNRRDVANIYLKVIHAELLFRLYPV</sequence>
<gene>
    <name evidence="2" type="ORF">HHI36_004533</name>
</gene>
<evidence type="ECO:0000313" key="2">
    <source>
        <dbReference type="EMBL" id="KAL3281322.1"/>
    </source>
</evidence>
<evidence type="ECO:0000256" key="1">
    <source>
        <dbReference type="SAM" id="Phobius"/>
    </source>
</evidence>
<evidence type="ECO:0008006" key="4">
    <source>
        <dbReference type="Google" id="ProtNLM"/>
    </source>
</evidence>
<proteinExistence type="predicted"/>
<organism evidence="2 3">
    <name type="scientific">Cryptolaemus montrouzieri</name>
    <dbReference type="NCBI Taxonomy" id="559131"/>
    <lineage>
        <taxon>Eukaryota</taxon>
        <taxon>Metazoa</taxon>
        <taxon>Ecdysozoa</taxon>
        <taxon>Arthropoda</taxon>
        <taxon>Hexapoda</taxon>
        <taxon>Insecta</taxon>
        <taxon>Pterygota</taxon>
        <taxon>Neoptera</taxon>
        <taxon>Endopterygota</taxon>
        <taxon>Coleoptera</taxon>
        <taxon>Polyphaga</taxon>
        <taxon>Cucujiformia</taxon>
        <taxon>Coccinelloidea</taxon>
        <taxon>Coccinellidae</taxon>
        <taxon>Scymninae</taxon>
        <taxon>Scymnini</taxon>
        <taxon>Cryptolaemus</taxon>
    </lineage>
</organism>
<reference evidence="2 3" key="1">
    <citation type="journal article" date="2021" name="BMC Biol.">
        <title>Horizontally acquired antibacterial genes associated with adaptive radiation of ladybird beetles.</title>
        <authorList>
            <person name="Li H.S."/>
            <person name="Tang X.F."/>
            <person name="Huang Y.H."/>
            <person name="Xu Z.Y."/>
            <person name="Chen M.L."/>
            <person name="Du X.Y."/>
            <person name="Qiu B.Y."/>
            <person name="Chen P.T."/>
            <person name="Zhang W."/>
            <person name="Slipinski A."/>
            <person name="Escalona H.E."/>
            <person name="Waterhouse R.M."/>
            <person name="Zwick A."/>
            <person name="Pang H."/>
        </authorList>
    </citation>
    <scope>NUCLEOTIDE SEQUENCE [LARGE SCALE GENOMIC DNA]</scope>
    <source>
        <strain evidence="2">SYSU2018</strain>
    </source>
</reference>
<dbReference type="AlphaFoldDB" id="A0ABD2NS93"/>